<proteinExistence type="predicted"/>
<dbReference type="InterPro" id="IPR001387">
    <property type="entry name" value="Cro/C1-type_HTH"/>
</dbReference>
<dbReference type="SMART" id="SM00530">
    <property type="entry name" value="HTH_XRE"/>
    <property type="match status" value="1"/>
</dbReference>
<dbReference type="InterPro" id="IPR011990">
    <property type="entry name" value="TPR-like_helical_dom_sf"/>
</dbReference>
<comment type="caution">
    <text evidence="3">The sequence shown here is derived from an EMBL/GenBank/DDBJ whole genome shotgun (WGS) entry which is preliminary data.</text>
</comment>
<dbReference type="Pfam" id="PF18768">
    <property type="entry name" value="RNPP_C"/>
    <property type="match status" value="1"/>
</dbReference>
<name>A0A9D2G3U2_9LACT</name>
<dbReference type="CDD" id="cd00093">
    <property type="entry name" value="HTH_XRE"/>
    <property type="match status" value="1"/>
</dbReference>
<reference evidence="3" key="2">
    <citation type="submission" date="2021-04" db="EMBL/GenBank/DDBJ databases">
        <authorList>
            <person name="Gilroy R."/>
        </authorList>
    </citation>
    <scope>NUCLEOTIDE SEQUENCE</scope>
    <source>
        <strain evidence="3">CHK169-4300</strain>
    </source>
</reference>
<dbReference type="PANTHER" id="PTHR37038:SF14">
    <property type="entry name" value="TRANSCRIPTIONAL ACTIVATOR"/>
    <property type="match status" value="1"/>
</dbReference>
<reference evidence="3" key="1">
    <citation type="journal article" date="2021" name="PeerJ">
        <title>Extensive microbial diversity within the chicken gut microbiome revealed by metagenomics and culture.</title>
        <authorList>
            <person name="Gilroy R."/>
            <person name="Ravi A."/>
            <person name="Getino M."/>
            <person name="Pursley I."/>
            <person name="Horton D.L."/>
            <person name="Alikhan N.F."/>
            <person name="Baker D."/>
            <person name="Gharbi K."/>
            <person name="Hall N."/>
            <person name="Watson M."/>
            <person name="Adriaenssens E.M."/>
            <person name="Foster-Nyarko E."/>
            <person name="Jarju S."/>
            <person name="Secka A."/>
            <person name="Antonio M."/>
            <person name="Oren A."/>
            <person name="Chaudhuri R.R."/>
            <person name="La Ragione R."/>
            <person name="Hildebrand F."/>
            <person name="Pallen M.J."/>
        </authorList>
    </citation>
    <scope>NUCLEOTIDE SEQUENCE</scope>
    <source>
        <strain evidence="3">CHK169-4300</strain>
    </source>
</reference>
<dbReference type="EMBL" id="DXAZ01000132">
    <property type="protein sequence ID" value="HIZ71697.1"/>
    <property type="molecule type" value="Genomic_DNA"/>
</dbReference>
<accession>A0A9D2G3U2</accession>
<dbReference type="SMART" id="SM00028">
    <property type="entry name" value="TPR"/>
    <property type="match status" value="2"/>
</dbReference>
<dbReference type="PANTHER" id="PTHR37038">
    <property type="entry name" value="TRANSCRIPTIONAL REGULATOR-RELATED"/>
    <property type="match status" value="1"/>
</dbReference>
<dbReference type="InterPro" id="IPR041315">
    <property type="entry name" value="PlcR_TPR"/>
</dbReference>
<gene>
    <name evidence="3" type="ORF">H9808_08065</name>
</gene>
<dbReference type="InterPro" id="IPR019734">
    <property type="entry name" value="TPR_rpt"/>
</dbReference>
<dbReference type="GO" id="GO:0003677">
    <property type="term" value="F:DNA binding"/>
    <property type="evidence" value="ECO:0007669"/>
    <property type="project" value="InterPro"/>
</dbReference>
<dbReference type="Proteomes" id="UP000824106">
    <property type="component" value="Unassembled WGS sequence"/>
</dbReference>
<dbReference type="PROSITE" id="PS50005">
    <property type="entry name" value="TPR"/>
    <property type="match status" value="1"/>
</dbReference>
<dbReference type="PROSITE" id="PS50943">
    <property type="entry name" value="HTH_CROC1"/>
    <property type="match status" value="1"/>
</dbReference>
<dbReference type="AlphaFoldDB" id="A0A9D2G3U2"/>
<dbReference type="SUPFAM" id="SSF47413">
    <property type="entry name" value="lambda repressor-like DNA-binding domains"/>
    <property type="match status" value="1"/>
</dbReference>
<evidence type="ECO:0000313" key="3">
    <source>
        <dbReference type="EMBL" id="HIZ71697.1"/>
    </source>
</evidence>
<evidence type="ECO:0000259" key="2">
    <source>
        <dbReference type="PROSITE" id="PS50943"/>
    </source>
</evidence>
<evidence type="ECO:0000256" key="1">
    <source>
        <dbReference type="PROSITE-ProRule" id="PRU00339"/>
    </source>
</evidence>
<dbReference type="Pfam" id="PF01381">
    <property type="entry name" value="HTH_3"/>
    <property type="match status" value="1"/>
</dbReference>
<dbReference type="InterPro" id="IPR010982">
    <property type="entry name" value="Lambda_DNA-bd_dom_sf"/>
</dbReference>
<feature type="repeat" description="TPR" evidence="1">
    <location>
        <begin position="151"/>
        <end position="184"/>
    </location>
</feature>
<keyword evidence="1" id="KW-0802">TPR repeat</keyword>
<organism evidence="3 4">
    <name type="scientific">Candidatus Atopostipes pullistercoris</name>
    <dbReference type="NCBI Taxonomy" id="2838467"/>
    <lineage>
        <taxon>Bacteria</taxon>
        <taxon>Bacillati</taxon>
        <taxon>Bacillota</taxon>
        <taxon>Bacilli</taxon>
        <taxon>Lactobacillales</taxon>
        <taxon>Carnobacteriaceae</taxon>
        <taxon>Atopostipes</taxon>
    </lineage>
</organism>
<evidence type="ECO:0000313" key="4">
    <source>
        <dbReference type="Proteomes" id="UP000824106"/>
    </source>
</evidence>
<feature type="domain" description="HTH cro/C1-type" evidence="2">
    <location>
        <begin position="7"/>
        <end position="60"/>
    </location>
</feature>
<protein>
    <submittedName>
        <fullName evidence="3">Helix-turn-helix transcriptional regulator</fullName>
    </submittedName>
</protein>
<dbReference type="InterPro" id="IPR053163">
    <property type="entry name" value="HTH-type_regulator_Rgg"/>
</dbReference>
<dbReference type="SUPFAM" id="SSF48452">
    <property type="entry name" value="TPR-like"/>
    <property type="match status" value="1"/>
</dbReference>
<dbReference type="Gene3D" id="1.25.40.10">
    <property type="entry name" value="Tetratricopeptide repeat domain"/>
    <property type="match status" value="1"/>
</dbReference>
<sequence length="294" mass="34648">MDFGNLIKSKRKELGLTQIELSEGICTQALISRIEKGDIIPQDSILQQLGTRLQLDDKELNSLAYKTKYDNEMIEVKKEIRRALTRRDYEYIEKILEQNKLLINNINNENDQAFFTWVDASLQDKLYHQKDNALKILKKIPLFNLDNELAIEILNAIGVIYYQWDEFKEALNVFQHAVNMIEKDIDYMVQTKILFNYALTLEEFDEDKKALDYIIQAIDRLVVEDSMYLLGDLYHTKGYILRKLGHLQEAKKSNQLALSIFEIQNNNKFKTMTQLEIEEINHLLQKVIPIDYYK</sequence>